<dbReference type="Proteomes" id="UP000267017">
    <property type="component" value="Unassembled WGS sequence"/>
</dbReference>
<gene>
    <name evidence="1" type="ORF">EHV15_21585</name>
</gene>
<sequence length="74" mass="8583">MIIRQLKLKTNKFSEMKSFYRDVLQFPILEETNSSFSVAAGETVVIYESIDLHTFYHYARISFVSMAMRAGPLN</sequence>
<dbReference type="EMBL" id="RRCN01000001">
    <property type="protein sequence ID" value="RRJ65215.1"/>
    <property type="molecule type" value="Genomic_DNA"/>
</dbReference>
<protein>
    <recommendedName>
        <fullName evidence="3">Glyoxalase/fosfomycin resistance/dioxygenase domain-containing protein</fullName>
    </recommendedName>
</protein>
<proteinExistence type="predicted"/>
<evidence type="ECO:0000313" key="1">
    <source>
        <dbReference type="EMBL" id="RRJ65215.1"/>
    </source>
</evidence>
<dbReference type="Gene3D" id="3.10.180.10">
    <property type="entry name" value="2,3-Dihydroxybiphenyl 1,2-Dioxygenase, domain 1"/>
    <property type="match status" value="1"/>
</dbReference>
<comment type="caution">
    <text evidence="1">The sequence shown here is derived from an EMBL/GenBank/DDBJ whole genome shotgun (WGS) entry which is preliminary data.</text>
</comment>
<keyword evidence="2" id="KW-1185">Reference proteome</keyword>
<accession>A0A3P3U4N8</accession>
<dbReference type="RefSeq" id="WP_128633026.1">
    <property type="nucleotide sequence ID" value="NZ_RRCN01000001.1"/>
</dbReference>
<name>A0A3P3U4N8_9BACL</name>
<reference evidence="1 2" key="1">
    <citation type="submission" date="2018-11" db="EMBL/GenBank/DDBJ databases">
        <title>Genome sequencing of Paenibacillus sp. KCOM 3021 (= ChDC PVNT-B20).</title>
        <authorList>
            <person name="Kook J.-K."/>
            <person name="Park S.-N."/>
            <person name="Lim Y.K."/>
        </authorList>
    </citation>
    <scope>NUCLEOTIDE SEQUENCE [LARGE SCALE GENOMIC DNA]</scope>
    <source>
        <strain evidence="1 2">KCOM 3021</strain>
    </source>
</reference>
<dbReference type="AlphaFoldDB" id="A0A3P3U4N8"/>
<evidence type="ECO:0000313" key="2">
    <source>
        <dbReference type="Proteomes" id="UP000267017"/>
    </source>
</evidence>
<dbReference type="OrthoDB" id="2703022at2"/>
<organism evidence="1 2">
    <name type="scientific">Paenibacillus oralis</name>
    <dbReference type="NCBI Taxonomy" id="2490856"/>
    <lineage>
        <taxon>Bacteria</taxon>
        <taxon>Bacillati</taxon>
        <taxon>Bacillota</taxon>
        <taxon>Bacilli</taxon>
        <taxon>Bacillales</taxon>
        <taxon>Paenibacillaceae</taxon>
        <taxon>Paenibacillus</taxon>
    </lineage>
</organism>
<evidence type="ECO:0008006" key="3">
    <source>
        <dbReference type="Google" id="ProtNLM"/>
    </source>
</evidence>
<dbReference type="InterPro" id="IPR029068">
    <property type="entry name" value="Glyas_Bleomycin-R_OHBP_Dase"/>
</dbReference>